<keyword evidence="7 13" id="KW-0460">Magnesium</keyword>
<sequence length="712" mass="81977">MANNSELNTRYHQYESPLDLSPSLSLLAERKERKELTDFFKFMTLCHAVMVDKDPATGEILYQSSSPDETALVEGAKEVGIVLKSRTKETMTIEIDGNEEVYDLCIEFPFDSIRKRMSVVIHKNGIYYLLTKGADNIMNPRISWKEDEQEKVDFDLHQFATEGLRTLVMAQKEISKETFEELKGRIDELESSALVNKDEMIFDLYDQYERDLNFIGASAIEDKLQENVAETISVLMEANIRVWVLTGDKQETAIEIAKACQLIQEDMEEEILSIDFDHAKIKEHAILIHDEMNKIYDKYGIKYTVESLDDEKAKQLKKRKRITFNEAKRVISSLSIVIDGPTLGIILGDEDMEFEFFKLAMLARSVICCRVSPKQKASIVRLARYKEKSISLAIGDGANDVPMIMQANIGIGIRGKEGTQAVRASDYAISQFRFLKRLILVHGRYGYRRISSVICYYFYKNILLVFTEIYFAIFCGFSGQIYFADWLPMLYNSLWTSFTCFFAYSLERDVSSKKSERSPHLYSAGQKREYFSYLIFWKWILLSIYHGFIVYFGCTYGFRYIVNLEGHTETLWYVSSTAFTIIIHLVTMKLIIEILFLNWIVIVAGVGSVLLYWVCAIVLNVSFVAQLFQPNLEGIYFRMLSSIPTLLSLFLIPLVALLPDLTLKYFSQLYRPSSSDKEIMKIRETNNLMKGLNSIAPKCRTLGSLYNSEGRF</sequence>
<dbReference type="NCBIfam" id="TIGR01652">
    <property type="entry name" value="ATPase-Plipid"/>
    <property type="match status" value="1"/>
</dbReference>
<feature type="binding site" evidence="12">
    <location>
        <position position="399"/>
    </location>
    <ligand>
        <name>ATP</name>
        <dbReference type="ChEBI" id="CHEBI:30616"/>
    </ligand>
</feature>
<organism evidence="16 17">
    <name type="scientific">Euplotes crassus</name>
    <dbReference type="NCBI Taxonomy" id="5936"/>
    <lineage>
        <taxon>Eukaryota</taxon>
        <taxon>Sar</taxon>
        <taxon>Alveolata</taxon>
        <taxon>Ciliophora</taxon>
        <taxon>Intramacronucleata</taxon>
        <taxon>Spirotrichea</taxon>
        <taxon>Hypotrichia</taxon>
        <taxon>Euplotida</taxon>
        <taxon>Euplotidae</taxon>
        <taxon>Moneuplotes</taxon>
    </lineage>
</organism>
<dbReference type="FunFam" id="3.40.50.1000:FF:000014">
    <property type="entry name" value="Phospholipid-transporting ATPase"/>
    <property type="match status" value="1"/>
</dbReference>
<feature type="binding site" evidence="12">
    <location>
        <position position="248"/>
    </location>
    <ligand>
        <name>ATP</name>
        <dbReference type="ChEBI" id="CHEBI:30616"/>
    </ligand>
</feature>
<dbReference type="SUPFAM" id="SSF81660">
    <property type="entry name" value="Metal cation-transporting ATPase, ATP-binding domain N"/>
    <property type="match status" value="1"/>
</dbReference>
<dbReference type="InterPro" id="IPR023214">
    <property type="entry name" value="HAD_sf"/>
</dbReference>
<dbReference type="PANTHER" id="PTHR24092:SF150">
    <property type="entry name" value="PHOSPHOLIPID-TRANSPORTING ATPASE"/>
    <property type="match status" value="1"/>
</dbReference>
<name>A0AAD1UJQ7_EUPCR</name>
<dbReference type="GO" id="GO:0140326">
    <property type="term" value="F:ATPase-coupled intramembrane lipid transporter activity"/>
    <property type="evidence" value="ECO:0007669"/>
    <property type="project" value="UniProtKB-EC"/>
</dbReference>
<dbReference type="InterPro" id="IPR001757">
    <property type="entry name" value="P_typ_ATPase"/>
</dbReference>
<dbReference type="InterPro" id="IPR006539">
    <property type="entry name" value="P-type_ATPase_IV"/>
</dbReference>
<feature type="binding site" evidence="12">
    <location>
        <position position="246"/>
    </location>
    <ligand>
        <name>ATP</name>
        <dbReference type="ChEBI" id="CHEBI:30616"/>
    </ligand>
</feature>
<protein>
    <recommendedName>
        <fullName evidence="14">Phospholipid-transporting ATPase</fullName>
        <ecNumber evidence="14">7.6.2.1</ecNumber>
    </recommendedName>
</protein>
<feature type="binding site" evidence="12">
    <location>
        <position position="400"/>
    </location>
    <ligand>
        <name>ATP</name>
        <dbReference type="ChEBI" id="CHEBI:30616"/>
    </ligand>
</feature>
<dbReference type="SUPFAM" id="SSF56784">
    <property type="entry name" value="HAD-like"/>
    <property type="match status" value="1"/>
</dbReference>
<evidence type="ECO:0000256" key="12">
    <source>
        <dbReference type="PIRSR" id="PIRSR606539-2"/>
    </source>
</evidence>
<feature type="binding site" evidence="13">
    <location>
        <position position="400"/>
    </location>
    <ligand>
        <name>Mg(2+)</name>
        <dbReference type="ChEBI" id="CHEBI:18420"/>
    </ligand>
</feature>
<evidence type="ECO:0000256" key="1">
    <source>
        <dbReference type="ARBA" id="ARBA00004141"/>
    </source>
</evidence>
<evidence type="ECO:0000256" key="5">
    <source>
        <dbReference type="ARBA" id="ARBA00022741"/>
    </source>
</evidence>
<feature type="binding site" evidence="13">
    <location>
        <position position="396"/>
    </location>
    <ligand>
        <name>Mg(2+)</name>
        <dbReference type="ChEBI" id="CHEBI:18420"/>
    </ligand>
</feature>
<dbReference type="Pfam" id="PF16212">
    <property type="entry name" value="PhoLip_ATPase_C"/>
    <property type="match status" value="1"/>
</dbReference>
<evidence type="ECO:0000256" key="11">
    <source>
        <dbReference type="ARBA" id="ARBA00034036"/>
    </source>
</evidence>
<evidence type="ECO:0000256" key="7">
    <source>
        <dbReference type="ARBA" id="ARBA00022842"/>
    </source>
</evidence>
<dbReference type="AlphaFoldDB" id="A0AAD1UJQ7"/>
<comment type="catalytic activity">
    <reaction evidence="11 14">
        <text>ATP + H2O + phospholipidSide 1 = ADP + phosphate + phospholipidSide 2.</text>
        <dbReference type="EC" id="7.6.2.1"/>
    </reaction>
</comment>
<evidence type="ECO:0000256" key="9">
    <source>
        <dbReference type="ARBA" id="ARBA00022989"/>
    </source>
</evidence>
<proteinExistence type="inferred from homology"/>
<feature type="binding site" evidence="12">
    <location>
        <position position="132"/>
    </location>
    <ligand>
        <name>ATP</name>
        <dbReference type="ChEBI" id="CHEBI:30616"/>
    </ligand>
</feature>
<dbReference type="NCBIfam" id="TIGR01494">
    <property type="entry name" value="ATPase_P-type"/>
    <property type="match status" value="1"/>
</dbReference>
<feature type="binding site" evidence="12">
    <location>
        <position position="376"/>
    </location>
    <ligand>
        <name>ATP</name>
        <dbReference type="ChEBI" id="CHEBI:30616"/>
    </ligand>
</feature>
<feature type="binding site" evidence="12">
    <location>
        <position position="69"/>
    </location>
    <ligand>
        <name>ATP</name>
        <dbReference type="ChEBI" id="CHEBI:30616"/>
    </ligand>
</feature>
<evidence type="ECO:0000256" key="4">
    <source>
        <dbReference type="ARBA" id="ARBA00022723"/>
    </source>
</evidence>
<dbReference type="SUPFAM" id="SSF81665">
    <property type="entry name" value="Calcium ATPase, transmembrane domain M"/>
    <property type="match status" value="1"/>
</dbReference>
<keyword evidence="10 14" id="KW-0472">Membrane</keyword>
<feature type="transmembrane region" description="Helical" evidence="14">
    <location>
        <begin position="599"/>
        <end position="623"/>
    </location>
</feature>
<dbReference type="EC" id="7.6.2.1" evidence="14"/>
<feature type="transmembrane region" description="Helical" evidence="14">
    <location>
        <begin position="489"/>
        <end position="506"/>
    </location>
</feature>
<keyword evidence="8 14" id="KW-1278">Translocase</keyword>
<dbReference type="Proteomes" id="UP001295684">
    <property type="component" value="Unassembled WGS sequence"/>
</dbReference>
<keyword evidence="4 13" id="KW-0479">Metal-binding</keyword>
<feature type="transmembrane region" description="Helical" evidence="14">
    <location>
        <begin position="635"/>
        <end position="658"/>
    </location>
</feature>
<feature type="binding site" evidence="12">
    <location>
        <position position="247"/>
    </location>
    <ligand>
        <name>ATP</name>
        <dbReference type="ChEBI" id="CHEBI:30616"/>
    </ligand>
</feature>
<evidence type="ECO:0000256" key="8">
    <source>
        <dbReference type="ARBA" id="ARBA00022967"/>
    </source>
</evidence>
<evidence type="ECO:0000259" key="15">
    <source>
        <dbReference type="Pfam" id="PF16212"/>
    </source>
</evidence>
<comment type="subcellular location">
    <subcellularLocation>
        <location evidence="1 14">Membrane</location>
        <topology evidence="1 14">Multi-pass membrane protein</topology>
    </subcellularLocation>
</comment>
<dbReference type="InterPro" id="IPR023299">
    <property type="entry name" value="ATPase_P-typ_cyto_dom_N"/>
</dbReference>
<keyword evidence="5 12" id="KW-0547">Nucleotide-binding</keyword>
<evidence type="ECO:0000256" key="14">
    <source>
        <dbReference type="RuleBase" id="RU362033"/>
    </source>
</evidence>
<evidence type="ECO:0000313" key="16">
    <source>
        <dbReference type="EMBL" id="CAI2370022.1"/>
    </source>
</evidence>
<dbReference type="GO" id="GO:0005524">
    <property type="term" value="F:ATP binding"/>
    <property type="evidence" value="ECO:0007669"/>
    <property type="project" value="UniProtKB-UniRule"/>
</dbReference>
<comment type="similarity">
    <text evidence="2 14">Belongs to the cation transport ATPase (P-type) (TC 3.A.3) family. Type IV subfamily.</text>
</comment>
<dbReference type="GO" id="GO:0016887">
    <property type="term" value="F:ATP hydrolysis activity"/>
    <property type="evidence" value="ECO:0007669"/>
    <property type="project" value="InterPro"/>
</dbReference>
<dbReference type="Gene3D" id="3.40.1110.10">
    <property type="entry name" value="Calcium-transporting ATPase, cytoplasmic domain N"/>
    <property type="match status" value="1"/>
</dbReference>
<comment type="cofactor">
    <cofactor evidence="13">
        <name>Mg(2+)</name>
        <dbReference type="ChEBI" id="CHEBI:18420"/>
    </cofactor>
</comment>
<feature type="binding site" evidence="12">
    <location>
        <position position="110"/>
    </location>
    <ligand>
        <name>ATP</name>
        <dbReference type="ChEBI" id="CHEBI:30616"/>
    </ligand>
</feature>
<comment type="caution">
    <text evidence="16">The sequence shown here is derived from an EMBL/GenBank/DDBJ whole genome shotgun (WGS) entry which is preliminary data.</text>
</comment>
<accession>A0AAD1UJQ7</accession>
<feature type="binding site" evidence="12">
    <location>
        <position position="370"/>
    </location>
    <ligand>
        <name>ATP</name>
        <dbReference type="ChEBI" id="CHEBI:30616"/>
    </ligand>
</feature>
<reference evidence="16" key="1">
    <citation type="submission" date="2023-07" db="EMBL/GenBank/DDBJ databases">
        <authorList>
            <consortium name="AG Swart"/>
            <person name="Singh M."/>
            <person name="Singh A."/>
            <person name="Seah K."/>
            <person name="Emmerich C."/>
        </authorList>
    </citation>
    <scope>NUCLEOTIDE SEQUENCE</scope>
    <source>
        <strain evidence="16">DP1</strain>
    </source>
</reference>
<evidence type="ECO:0000256" key="3">
    <source>
        <dbReference type="ARBA" id="ARBA00022692"/>
    </source>
</evidence>
<dbReference type="GO" id="GO:0045332">
    <property type="term" value="P:phospholipid translocation"/>
    <property type="evidence" value="ECO:0007669"/>
    <property type="project" value="TreeGrafter"/>
</dbReference>
<gene>
    <name evidence="16" type="ORF">ECRASSUSDP1_LOCUS11329</name>
</gene>
<feature type="domain" description="P-type ATPase C-terminal" evidence="15">
    <location>
        <begin position="422"/>
        <end position="673"/>
    </location>
</feature>
<evidence type="ECO:0000313" key="17">
    <source>
        <dbReference type="Proteomes" id="UP001295684"/>
    </source>
</evidence>
<keyword evidence="3 14" id="KW-0812">Transmembrane</keyword>
<dbReference type="InterPro" id="IPR032630">
    <property type="entry name" value="P_typ_ATPase_c"/>
</dbReference>
<feature type="binding site" evidence="12">
    <location>
        <position position="165"/>
    </location>
    <ligand>
        <name>ATP</name>
        <dbReference type="ChEBI" id="CHEBI:30616"/>
    </ligand>
</feature>
<evidence type="ECO:0000256" key="13">
    <source>
        <dbReference type="PIRSR" id="PIRSR606539-3"/>
    </source>
</evidence>
<evidence type="ECO:0000256" key="10">
    <source>
        <dbReference type="ARBA" id="ARBA00023136"/>
    </source>
</evidence>
<dbReference type="Gene3D" id="3.40.50.1000">
    <property type="entry name" value="HAD superfamily/HAD-like"/>
    <property type="match status" value="1"/>
</dbReference>
<dbReference type="GO" id="GO:0000287">
    <property type="term" value="F:magnesium ion binding"/>
    <property type="evidence" value="ECO:0007669"/>
    <property type="project" value="UniProtKB-UniRule"/>
</dbReference>
<dbReference type="InterPro" id="IPR023298">
    <property type="entry name" value="ATPase_P-typ_TM_dom_sf"/>
</dbReference>
<evidence type="ECO:0000256" key="2">
    <source>
        <dbReference type="ARBA" id="ARBA00008109"/>
    </source>
</evidence>
<feature type="transmembrane region" description="Helical" evidence="14">
    <location>
        <begin position="570"/>
        <end position="592"/>
    </location>
</feature>
<dbReference type="Pfam" id="PF13246">
    <property type="entry name" value="Cation_ATPase"/>
    <property type="match status" value="1"/>
</dbReference>
<evidence type="ECO:0000256" key="6">
    <source>
        <dbReference type="ARBA" id="ARBA00022840"/>
    </source>
</evidence>
<keyword evidence="9 14" id="KW-1133">Transmembrane helix</keyword>
<dbReference type="PANTHER" id="PTHR24092">
    <property type="entry name" value="PROBABLE PHOSPHOLIPID-TRANSPORTING ATPASE"/>
    <property type="match status" value="1"/>
</dbReference>
<keyword evidence="17" id="KW-1185">Reference proteome</keyword>
<dbReference type="EMBL" id="CAMPGE010011183">
    <property type="protein sequence ID" value="CAI2370022.1"/>
    <property type="molecule type" value="Genomic_DNA"/>
</dbReference>
<feature type="transmembrane region" description="Helical" evidence="14">
    <location>
        <begin position="536"/>
        <end position="558"/>
    </location>
</feature>
<dbReference type="InterPro" id="IPR036412">
    <property type="entry name" value="HAD-like_sf"/>
</dbReference>
<dbReference type="GO" id="GO:0005886">
    <property type="term" value="C:plasma membrane"/>
    <property type="evidence" value="ECO:0007669"/>
    <property type="project" value="TreeGrafter"/>
</dbReference>
<feature type="transmembrane region" description="Helical" evidence="14">
    <location>
        <begin position="458"/>
        <end position="483"/>
    </location>
</feature>
<keyword evidence="6 12" id="KW-0067">ATP-binding</keyword>